<comment type="caution">
    <text evidence="2">The sequence shown here is derived from an EMBL/GenBank/DDBJ whole genome shotgun (WGS) entry which is preliminary data.</text>
</comment>
<dbReference type="InterPro" id="IPR029467">
    <property type="entry name" value="Cyt_c7-like"/>
</dbReference>
<accession>A0A831TER9</accession>
<dbReference type="PANTHER" id="PTHR39425:SF1">
    <property type="entry name" value="CYTOCHROME C7-LIKE DOMAIN-CONTAINING PROTEIN"/>
    <property type="match status" value="1"/>
</dbReference>
<dbReference type="AlphaFoldDB" id="A0A831TER9"/>
<gene>
    <name evidence="2" type="ORF">ENP34_04365</name>
</gene>
<dbReference type="InterPro" id="IPR036280">
    <property type="entry name" value="Multihaem_cyt_sf"/>
</dbReference>
<reference evidence="2" key="1">
    <citation type="journal article" date="2020" name="mSystems">
        <title>Genome- and Community-Level Interaction Insights into Carbon Utilization and Element Cycling Functions of Hydrothermarchaeota in Hydrothermal Sediment.</title>
        <authorList>
            <person name="Zhou Z."/>
            <person name="Liu Y."/>
            <person name="Xu W."/>
            <person name="Pan J."/>
            <person name="Luo Z.H."/>
            <person name="Li M."/>
        </authorList>
    </citation>
    <scope>NUCLEOTIDE SEQUENCE [LARGE SCALE GENOMIC DNA]</scope>
    <source>
        <strain evidence="2">SpSt-210</strain>
    </source>
</reference>
<feature type="domain" description="Cytochrome c7-like" evidence="1">
    <location>
        <begin position="120"/>
        <end position="177"/>
    </location>
</feature>
<protein>
    <submittedName>
        <fullName evidence="2">Molecular chaperone</fullName>
    </submittedName>
</protein>
<dbReference type="Pfam" id="PF14522">
    <property type="entry name" value="Cytochrome_C7"/>
    <property type="match status" value="1"/>
</dbReference>
<name>A0A831TER9_9BACT</name>
<dbReference type="PANTHER" id="PTHR39425">
    <property type="entry name" value="LIPOPROTEIN CYTOCHROME C"/>
    <property type="match status" value="1"/>
</dbReference>
<dbReference type="CDD" id="cd08168">
    <property type="entry name" value="Cytochrom_C3"/>
    <property type="match status" value="1"/>
</dbReference>
<evidence type="ECO:0000259" key="1">
    <source>
        <dbReference type="Pfam" id="PF14522"/>
    </source>
</evidence>
<evidence type="ECO:0000313" key="2">
    <source>
        <dbReference type="EMBL" id="HEG90665.1"/>
    </source>
</evidence>
<sequence length="178" mass="19820">MQRYFRLVLFAAVMLVVLAIPVAAVLARSYFLAPTAQPVKAQPIQFPHQVHVQGMGLDCTFCHRGATTSAQATIPALEFCMNCHKIVPWEGRPDLERLVEAFQSGQTIQWNKVHQLPDHVHFVHAVHLNFGFQCADCHGDVGSMGKPGVKQVRDLRMGDCLTCHQQNGARTDCSVCHY</sequence>
<dbReference type="SUPFAM" id="SSF48695">
    <property type="entry name" value="Multiheme cytochromes"/>
    <property type="match status" value="1"/>
</dbReference>
<dbReference type="Gene3D" id="3.90.10.10">
    <property type="entry name" value="Cytochrome C3"/>
    <property type="match status" value="2"/>
</dbReference>
<proteinExistence type="predicted"/>
<organism evidence="2">
    <name type="scientific">Thermorudis peleae</name>
    <dbReference type="NCBI Taxonomy" id="1382356"/>
    <lineage>
        <taxon>Bacteria</taxon>
        <taxon>Pseudomonadati</taxon>
        <taxon>Thermomicrobiota</taxon>
        <taxon>Thermomicrobia</taxon>
        <taxon>Thermomicrobia incertae sedis</taxon>
        <taxon>Thermorudis</taxon>
    </lineage>
</organism>
<dbReference type="EMBL" id="DSIY01000102">
    <property type="protein sequence ID" value="HEG90665.1"/>
    <property type="molecule type" value="Genomic_DNA"/>
</dbReference>